<dbReference type="SUPFAM" id="SSF55653">
    <property type="entry name" value="Ribosomal protein L9 C-domain"/>
    <property type="match status" value="1"/>
</dbReference>
<evidence type="ECO:0000256" key="4">
    <source>
        <dbReference type="ARBA" id="ARBA00022980"/>
    </source>
</evidence>
<evidence type="ECO:0000259" key="10">
    <source>
        <dbReference type="Pfam" id="PF03948"/>
    </source>
</evidence>
<keyword evidence="8" id="KW-0175">Coiled coil</keyword>
<feature type="coiled-coil region" evidence="8">
    <location>
        <begin position="43"/>
        <end position="77"/>
    </location>
</feature>
<dbReference type="Proteomes" id="UP000264882">
    <property type="component" value="Chromosome"/>
</dbReference>
<gene>
    <name evidence="7" type="primary">rplI</name>
    <name evidence="11" type="ORF">MHSN_00750</name>
</gene>
<feature type="domain" description="Ribosomal protein L9" evidence="9">
    <location>
        <begin position="1"/>
        <end position="44"/>
    </location>
</feature>
<dbReference type="RefSeq" id="WP_119863710.1">
    <property type="nucleotide sequence ID" value="NZ_CP008748.1"/>
</dbReference>
<dbReference type="Pfam" id="PF03948">
    <property type="entry name" value="Ribosomal_L9_C"/>
    <property type="match status" value="1"/>
</dbReference>
<dbReference type="InterPro" id="IPR000244">
    <property type="entry name" value="Ribosomal_bL9"/>
</dbReference>
<evidence type="ECO:0000256" key="8">
    <source>
        <dbReference type="SAM" id="Coils"/>
    </source>
</evidence>
<evidence type="ECO:0000256" key="2">
    <source>
        <dbReference type="ARBA" id="ARBA00022730"/>
    </source>
</evidence>
<keyword evidence="2 7" id="KW-0699">rRNA-binding</keyword>
<dbReference type="InterPro" id="IPR009027">
    <property type="entry name" value="Ribosomal_bL9/RNase_H1_N"/>
</dbReference>
<evidence type="ECO:0000256" key="5">
    <source>
        <dbReference type="ARBA" id="ARBA00023274"/>
    </source>
</evidence>
<evidence type="ECO:0000313" key="12">
    <source>
        <dbReference type="Proteomes" id="UP000264882"/>
    </source>
</evidence>
<dbReference type="AlphaFoldDB" id="A0A4P1QFW5"/>
<keyword evidence="5 7" id="KW-0687">Ribonucleoprotein</keyword>
<evidence type="ECO:0000256" key="7">
    <source>
        <dbReference type="HAMAP-Rule" id="MF_00503"/>
    </source>
</evidence>
<dbReference type="InterPro" id="IPR036935">
    <property type="entry name" value="Ribosomal_bL9_N_sf"/>
</dbReference>
<proteinExistence type="inferred from homology"/>
<dbReference type="GO" id="GO:0019843">
    <property type="term" value="F:rRNA binding"/>
    <property type="evidence" value="ECO:0007669"/>
    <property type="project" value="UniProtKB-UniRule"/>
</dbReference>
<dbReference type="SUPFAM" id="SSF55658">
    <property type="entry name" value="L9 N-domain-like"/>
    <property type="match status" value="1"/>
</dbReference>
<dbReference type="InterPro" id="IPR036791">
    <property type="entry name" value="Ribosomal_bL9_C_sf"/>
</dbReference>
<keyword evidence="4 7" id="KW-0689">Ribosomal protein</keyword>
<dbReference type="GO" id="GO:0005840">
    <property type="term" value="C:ribosome"/>
    <property type="evidence" value="ECO:0007669"/>
    <property type="project" value="UniProtKB-KW"/>
</dbReference>
<protein>
    <recommendedName>
        <fullName evidence="6 7">Large ribosomal subunit protein bL9</fullName>
    </recommendedName>
</protein>
<evidence type="ECO:0000256" key="6">
    <source>
        <dbReference type="ARBA" id="ARBA00035292"/>
    </source>
</evidence>
<evidence type="ECO:0000256" key="1">
    <source>
        <dbReference type="ARBA" id="ARBA00010605"/>
    </source>
</evidence>
<dbReference type="Pfam" id="PF01281">
    <property type="entry name" value="Ribosomal_L9_N"/>
    <property type="match status" value="1"/>
</dbReference>
<dbReference type="KEGG" id="mhyv:MHSN_00750"/>
<feature type="domain" description="Large ribosomal subunit protein bL9 C-terminal" evidence="10">
    <location>
        <begin position="63"/>
        <end position="142"/>
    </location>
</feature>
<dbReference type="GO" id="GO:0006412">
    <property type="term" value="P:translation"/>
    <property type="evidence" value="ECO:0007669"/>
    <property type="project" value="UniProtKB-UniRule"/>
</dbReference>
<comment type="similarity">
    <text evidence="1 7">Belongs to the bacterial ribosomal protein bL9 family.</text>
</comment>
<evidence type="ECO:0000313" key="11">
    <source>
        <dbReference type="EMBL" id="ASI53743.1"/>
    </source>
</evidence>
<evidence type="ECO:0000259" key="9">
    <source>
        <dbReference type="Pfam" id="PF01281"/>
    </source>
</evidence>
<dbReference type="GO" id="GO:1990904">
    <property type="term" value="C:ribonucleoprotein complex"/>
    <property type="evidence" value="ECO:0007669"/>
    <property type="project" value="UniProtKB-KW"/>
</dbReference>
<dbReference type="PANTHER" id="PTHR21368">
    <property type="entry name" value="50S RIBOSOMAL PROTEIN L9"/>
    <property type="match status" value="1"/>
</dbReference>
<dbReference type="HAMAP" id="MF_00503">
    <property type="entry name" value="Ribosomal_bL9"/>
    <property type="match status" value="1"/>
</dbReference>
<reference evidence="11 12" key="1">
    <citation type="submission" date="2014-06" db="EMBL/GenBank/DDBJ databases">
        <title>The Whole Genome Sequence of Mycoplasma hyosynoviae strain ATCC 27095.</title>
        <authorList>
            <person name="Calcutt M.J."/>
            <person name="Foecking M.F."/>
        </authorList>
    </citation>
    <scope>NUCLEOTIDE SEQUENCE [LARGE SCALE GENOMIC DNA]</scope>
    <source>
        <strain evidence="11 12">M60</strain>
    </source>
</reference>
<dbReference type="InterPro" id="IPR020070">
    <property type="entry name" value="Ribosomal_bL9_N"/>
</dbReference>
<dbReference type="EMBL" id="CP008748">
    <property type="protein sequence ID" value="ASI53743.1"/>
    <property type="molecule type" value="Genomic_DNA"/>
</dbReference>
<dbReference type="Gene3D" id="3.10.430.100">
    <property type="entry name" value="Ribosomal protein L9, C-terminal domain"/>
    <property type="match status" value="1"/>
</dbReference>
<keyword evidence="12" id="KW-1185">Reference proteome</keyword>
<dbReference type="NCBIfam" id="TIGR00158">
    <property type="entry name" value="L9"/>
    <property type="match status" value="1"/>
</dbReference>
<name>A0A4P1QFW5_9BACT</name>
<keyword evidence="3 7" id="KW-0694">RNA-binding</keyword>
<dbReference type="GO" id="GO:0003735">
    <property type="term" value="F:structural constituent of ribosome"/>
    <property type="evidence" value="ECO:0007669"/>
    <property type="project" value="InterPro"/>
</dbReference>
<dbReference type="InterPro" id="IPR020069">
    <property type="entry name" value="Ribosomal_bL9_C"/>
</dbReference>
<evidence type="ECO:0000256" key="3">
    <source>
        <dbReference type="ARBA" id="ARBA00022884"/>
    </source>
</evidence>
<accession>A0A4P1QFW5</accession>
<dbReference type="Gene3D" id="3.40.5.10">
    <property type="entry name" value="Ribosomal protein L9, N-terminal domain"/>
    <property type="match status" value="1"/>
</dbReference>
<sequence length="144" mass="16461">MKIIIIKPFQNYKVNEIVEVIDGYAKNFLIKKGYAHPLNNMTMNSLERVKQKLDLQLQEEIDRANETKNKIENLTLNFGLKTNGFIVHGSITNTAILKELNKHGVQIQKKCILADAINTLGMHEVKIKLHEKVLATLKVKVEEL</sequence>
<comment type="function">
    <text evidence="7">Binds to the 23S rRNA.</text>
</comment>
<organism evidence="11 12">
    <name type="scientific">Metamycoplasma hyosynoviae</name>
    <dbReference type="NCBI Taxonomy" id="29559"/>
    <lineage>
        <taxon>Bacteria</taxon>
        <taxon>Bacillati</taxon>
        <taxon>Mycoplasmatota</taxon>
        <taxon>Mycoplasmoidales</taxon>
        <taxon>Metamycoplasmataceae</taxon>
        <taxon>Metamycoplasma</taxon>
    </lineage>
</organism>
<dbReference type="InterPro" id="IPR020594">
    <property type="entry name" value="Ribosomal_bL9_bac/chp"/>
</dbReference>